<feature type="coiled-coil region" evidence="1">
    <location>
        <begin position="560"/>
        <end position="594"/>
    </location>
</feature>
<dbReference type="SUPFAM" id="SSF53756">
    <property type="entry name" value="UDP-Glycosyltransferase/glycogen phosphorylase"/>
    <property type="match status" value="1"/>
</dbReference>
<feature type="domain" description="Glycosyl transferase family 1" evidence="2">
    <location>
        <begin position="222"/>
        <end position="385"/>
    </location>
</feature>
<dbReference type="AlphaFoldDB" id="A0A7X3CW91"/>
<reference evidence="3 4" key="1">
    <citation type="submission" date="2019-11" db="EMBL/GenBank/DDBJ databases">
        <title>Draft genome sequences of five Paenibacillus species of dairy origin.</title>
        <authorList>
            <person name="Olajide A.M."/>
            <person name="Chen S."/>
            <person name="Lapointe G."/>
        </authorList>
    </citation>
    <scope>NUCLEOTIDE SEQUENCE [LARGE SCALE GENOMIC DNA]</scope>
    <source>
        <strain evidence="3 4">2CS3</strain>
    </source>
</reference>
<organism evidence="3 4">
    <name type="scientific">Paenibacillus validus</name>
    <dbReference type="NCBI Taxonomy" id="44253"/>
    <lineage>
        <taxon>Bacteria</taxon>
        <taxon>Bacillati</taxon>
        <taxon>Bacillota</taxon>
        <taxon>Bacilli</taxon>
        <taxon>Bacillales</taxon>
        <taxon>Paenibacillaceae</taxon>
        <taxon>Paenibacillus</taxon>
    </lineage>
</organism>
<protein>
    <submittedName>
        <fullName evidence="3">Glycosyltransferase</fullName>
    </submittedName>
</protein>
<comment type="caution">
    <text evidence="3">The sequence shown here is derived from an EMBL/GenBank/DDBJ whole genome shotgun (WGS) entry which is preliminary data.</text>
</comment>
<feature type="coiled-coil region" evidence="1">
    <location>
        <begin position="452"/>
        <end position="517"/>
    </location>
</feature>
<evidence type="ECO:0000313" key="4">
    <source>
        <dbReference type="Proteomes" id="UP000450917"/>
    </source>
</evidence>
<dbReference type="Proteomes" id="UP000450917">
    <property type="component" value="Unassembled WGS sequence"/>
</dbReference>
<dbReference type="GO" id="GO:0016740">
    <property type="term" value="F:transferase activity"/>
    <property type="evidence" value="ECO:0007669"/>
    <property type="project" value="UniProtKB-KW"/>
</dbReference>
<dbReference type="Gene3D" id="3.40.50.2000">
    <property type="entry name" value="Glycogen Phosphorylase B"/>
    <property type="match status" value="2"/>
</dbReference>
<dbReference type="PANTHER" id="PTHR12526:SF637">
    <property type="entry name" value="GLYCOSYLTRANSFERASE EPSF-RELATED"/>
    <property type="match status" value="1"/>
</dbReference>
<evidence type="ECO:0000313" key="3">
    <source>
        <dbReference type="EMBL" id="MUG73947.1"/>
    </source>
</evidence>
<dbReference type="RefSeq" id="WP_155615794.1">
    <property type="nucleotide sequence ID" value="NZ_WNZX01000037.1"/>
</dbReference>
<evidence type="ECO:0000259" key="2">
    <source>
        <dbReference type="Pfam" id="PF00534"/>
    </source>
</evidence>
<gene>
    <name evidence="3" type="ORF">GNP93_25435</name>
</gene>
<dbReference type="EMBL" id="WNZX01000037">
    <property type="protein sequence ID" value="MUG73947.1"/>
    <property type="molecule type" value="Genomic_DNA"/>
</dbReference>
<dbReference type="PANTHER" id="PTHR12526">
    <property type="entry name" value="GLYCOSYLTRANSFERASE"/>
    <property type="match status" value="1"/>
</dbReference>
<evidence type="ECO:0000256" key="1">
    <source>
        <dbReference type="SAM" id="Coils"/>
    </source>
</evidence>
<accession>A0A7X3CW91</accession>
<dbReference type="InterPro" id="IPR001296">
    <property type="entry name" value="Glyco_trans_1"/>
</dbReference>
<sequence length="638" mass="73026">MKIALLNTFDNGGAGKAALRLNKGLNSIGEDSRLFVKWKTIEDENVTQVISPEVNNKFFDKLSMKYFINNTKPGNTISSLMYPSVGFDFLNLFKGYDVINLHWISSFVSVEALMKLNSIQKPLVWTLHDQNPFTGACHYTHGCEKYKVDCDICPQLEKNELNITKYILDAKIKYLPKNITIVTPSKWLAECARESAVFRHNRIEIIANSLETEIYKPQNKSAMKKELGLSDDTKIILFGAEDLSENRKGLHHLLDCTHYLKQNGLFQKLINENKVCVLTFGKPSPILDQMDLPYKALGYIDTDEKIAEIYSVADVLALPSTEDNLPNMMLESLSCGTPVVAFNTGGIKDVIINGYNGYLSEVGDNVNFAENIIKVFSNNEQMIDNSRRYAEEQFALKVQGEKYKELFEELINNKSDSSLFLKTSNVPRVLPEVSVPLMEYVCEVSIEIGNEIKKLEDENIILKQQHIELITNQEQLKVITKERDGILQKLDSLIAERDELIQTKEVLTIERHALKNELNSIITTQDRIKHELEAMLEERGLLKQELDTATDGTARMKQELDAIFLEADSLRQEIRSLTAEREILKQEKDSILLEYNKILKSKSLAITSPFRSTWRTGKKIARFWLPYALVKYYQRRKR</sequence>
<proteinExistence type="predicted"/>
<keyword evidence="4" id="KW-1185">Reference proteome</keyword>
<keyword evidence="1" id="KW-0175">Coiled coil</keyword>
<name>A0A7X3CW91_9BACL</name>
<dbReference type="Pfam" id="PF00534">
    <property type="entry name" value="Glycos_transf_1"/>
    <property type="match status" value="1"/>
</dbReference>
<keyword evidence="3" id="KW-0808">Transferase</keyword>